<evidence type="ECO:0000313" key="4">
    <source>
        <dbReference type="Proteomes" id="UP000236754"/>
    </source>
</evidence>
<name>A0A1H6CXG7_9ACTN</name>
<accession>A0A1H6CXG7</accession>
<feature type="region of interest" description="Disordered" evidence="1">
    <location>
        <begin position="28"/>
        <end position="49"/>
    </location>
</feature>
<keyword evidence="4" id="KW-1185">Reference proteome</keyword>
<evidence type="ECO:0000256" key="2">
    <source>
        <dbReference type="SAM" id="SignalP"/>
    </source>
</evidence>
<evidence type="ECO:0000313" key="3">
    <source>
        <dbReference type="EMBL" id="SEG77433.1"/>
    </source>
</evidence>
<feature type="compositionally biased region" description="Low complexity" evidence="1">
    <location>
        <begin position="28"/>
        <end position="41"/>
    </location>
</feature>
<dbReference type="Proteomes" id="UP000236754">
    <property type="component" value="Unassembled WGS sequence"/>
</dbReference>
<dbReference type="AlphaFoldDB" id="A0A1H6CXG7"/>
<feature type="compositionally biased region" description="Low complexity" evidence="1">
    <location>
        <begin position="138"/>
        <end position="155"/>
    </location>
</feature>
<dbReference type="OrthoDB" id="3872804at2"/>
<sequence length="155" mass="15769">MRRFRSAVTVTAAVAAVLGAAGGAVADTGSGATPSAAPSASGGAGGTKDGAVRLCKRVPNIDARIDRALARLNGPATERGSIARLQKRVTTAQSKGQTAVETYLNDRLTFRKSLVPTLTQRSTDLDGVRTWCDAQGYGKSAGKSAGKPAPKSAAK</sequence>
<gene>
    <name evidence="3" type="ORF">SAMN05216223_110230</name>
</gene>
<feature type="region of interest" description="Disordered" evidence="1">
    <location>
        <begin position="136"/>
        <end position="155"/>
    </location>
</feature>
<reference evidence="3 4" key="1">
    <citation type="submission" date="2016-10" db="EMBL/GenBank/DDBJ databases">
        <authorList>
            <person name="de Groot N.N."/>
        </authorList>
    </citation>
    <scope>NUCLEOTIDE SEQUENCE [LARGE SCALE GENOMIC DNA]</scope>
    <source>
        <strain evidence="3 4">CGMCC 4.2023</strain>
    </source>
</reference>
<dbReference type="RefSeq" id="WP_103887996.1">
    <property type="nucleotide sequence ID" value="NZ_FNVU01000010.1"/>
</dbReference>
<feature type="chain" id="PRO_5009295291" description="Secreted protein" evidence="2">
    <location>
        <begin position="27"/>
        <end position="155"/>
    </location>
</feature>
<dbReference type="EMBL" id="FNVU01000010">
    <property type="protein sequence ID" value="SEG77433.1"/>
    <property type="molecule type" value="Genomic_DNA"/>
</dbReference>
<protein>
    <recommendedName>
        <fullName evidence="5">Secreted protein</fullName>
    </recommendedName>
</protein>
<evidence type="ECO:0008006" key="5">
    <source>
        <dbReference type="Google" id="ProtNLM"/>
    </source>
</evidence>
<evidence type="ECO:0000256" key="1">
    <source>
        <dbReference type="SAM" id="MobiDB-lite"/>
    </source>
</evidence>
<keyword evidence="2" id="KW-0732">Signal</keyword>
<proteinExistence type="predicted"/>
<feature type="signal peptide" evidence="2">
    <location>
        <begin position="1"/>
        <end position="26"/>
    </location>
</feature>
<organism evidence="3 4">
    <name type="scientific">Actinacidiphila yanglinensis</name>
    <dbReference type="NCBI Taxonomy" id="310779"/>
    <lineage>
        <taxon>Bacteria</taxon>
        <taxon>Bacillati</taxon>
        <taxon>Actinomycetota</taxon>
        <taxon>Actinomycetes</taxon>
        <taxon>Kitasatosporales</taxon>
        <taxon>Streptomycetaceae</taxon>
        <taxon>Actinacidiphila</taxon>
    </lineage>
</organism>